<organism evidence="4 5">
    <name type="scientific">Sphaeroforma arctica JP610</name>
    <dbReference type="NCBI Taxonomy" id="667725"/>
    <lineage>
        <taxon>Eukaryota</taxon>
        <taxon>Ichthyosporea</taxon>
        <taxon>Ichthyophonida</taxon>
        <taxon>Sphaeroforma</taxon>
    </lineage>
</organism>
<dbReference type="GeneID" id="25914279"/>
<dbReference type="PANTHER" id="PTHR23317">
    <property type="entry name" value="DEDICATOR OF CYTOKINESIS DOCK"/>
    <property type="match status" value="1"/>
</dbReference>
<dbReference type="PROSITE" id="PS51651">
    <property type="entry name" value="DOCKER"/>
    <property type="match status" value="1"/>
</dbReference>
<comment type="similarity">
    <text evidence="2">Belongs to the DOCK family.</text>
</comment>
<keyword evidence="1" id="KW-0344">Guanine-nucleotide releasing factor</keyword>
<dbReference type="EMBL" id="KQ245321">
    <property type="protein sequence ID" value="KNC73666.1"/>
    <property type="molecule type" value="Genomic_DNA"/>
</dbReference>
<gene>
    <name evidence="4" type="ORF">SARC_13775</name>
</gene>
<proteinExistence type="inferred from homology"/>
<dbReference type="PANTHER" id="PTHR23317:SF76">
    <property type="entry name" value="LD20667P"/>
    <property type="match status" value="1"/>
</dbReference>
<dbReference type="OrthoDB" id="47328at2759"/>
<evidence type="ECO:0000256" key="2">
    <source>
        <dbReference type="PROSITE-ProRule" id="PRU00984"/>
    </source>
</evidence>
<protein>
    <recommendedName>
        <fullName evidence="3">DOCKER domain-containing protein</fullName>
    </recommendedName>
</protein>
<dbReference type="InterPro" id="IPR026791">
    <property type="entry name" value="DOCK"/>
</dbReference>
<dbReference type="Gene3D" id="1.25.40.410">
    <property type="match status" value="1"/>
</dbReference>
<sequence length="81" mass="9258">YASSPVLRYTWLENIEKFHAQRGYWAERAMCTLHMCAIVADYLHGTNAMPYRPQGCEAFNIVSFNAASEKAEVQLEVCVVR</sequence>
<evidence type="ECO:0000256" key="1">
    <source>
        <dbReference type="ARBA" id="ARBA00022658"/>
    </source>
</evidence>
<dbReference type="Pfam" id="PF06920">
    <property type="entry name" value="DHR-2_Lobe_A"/>
    <property type="match status" value="1"/>
</dbReference>
<feature type="domain" description="DOCKER" evidence="3">
    <location>
        <begin position="1"/>
        <end position="81"/>
    </location>
</feature>
<evidence type="ECO:0000259" key="3">
    <source>
        <dbReference type="PROSITE" id="PS51651"/>
    </source>
</evidence>
<feature type="non-terminal residue" evidence="4">
    <location>
        <position position="1"/>
    </location>
</feature>
<name>A0A0L0FAY8_9EUKA</name>
<evidence type="ECO:0000313" key="4">
    <source>
        <dbReference type="EMBL" id="KNC73666.1"/>
    </source>
</evidence>
<dbReference type="AlphaFoldDB" id="A0A0L0FAY8"/>
<evidence type="ECO:0000313" key="5">
    <source>
        <dbReference type="Proteomes" id="UP000054560"/>
    </source>
</evidence>
<dbReference type="GO" id="GO:0007264">
    <property type="term" value="P:small GTPase-mediated signal transduction"/>
    <property type="evidence" value="ECO:0007669"/>
    <property type="project" value="InterPro"/>
</dbReference>
<dbReference type="STRING" id="667725.A0A0L0FAY8"/>
<dbReference type="InterPro" id="IPR046769">
    <property type="entry name" value="DOCKER_Lobe_A"/>
</dbReference>
<dbReference type="Proteomes" id="UP000054560">
    <property type="component" value="Unassembled WGS sequence"/>
</dbReference>
<dbReference type="RefSeq" id="XP_014147568.1">
    <property type="nucleotide sequence ID" value="XM_014292093.1"/>
</dbReference>
<accession>A0A0L0FAY8</accession>
<dbReference type="InterPro" id="IPR027357">
    <property type="entry name" value="DOCKER_dom"/>
</dbReference>
<dbReference type="GO" id="GO:0005085">
    <property type="term" value="F:guanyl-nucleotide exchange factor activity"/>
    <property type="evidence" value="ECO:0007669"/>
    <property type="project" value="UniProtKB-KW"/>
</dbReference>
<dbReference type="InterPro" id="IPR043161">
    <property type="entry name" value="DOCK_C_lobe_A"/>
</dbReference>
<dbReference type="eggNOG" id="KOG1997">
    <property type="taxonomic scope" value="Eukaryota"/>
</dbReference>
<reference evidence="4 5" key="1">
    <citation type="submission" date="2011-02" db="EMBL/GenBank/DDBJ databases">
        <title>The Genome Sequence of Sphaeroforma arctica JP610.</title>
        <authorList>
            <consortium name="The Broad Institute Genome Sequencing Platform"/>
            <person name="Russ C."/>
            <person name="Cuomo C."/>
            <person name="Young S.K."/>
            <person name="Zeng Q."/>
            <person name="Gargeya S."/>
            <person name="Alvarado L."/>
            <person name="Berlin A."/>
            <person name="Chapman S.B."/>
            <person name="Chen Z."/>
            <person name="Freedman E."/>
            <person name="Gellesch M."/>
            <person name="Goldberg J."/>
            <person name="Griggs A."/>
            <person name="Gujja S."/>
            <person name="Heilman E."/>
            <person name="Heiman D."/>
            <person name="Howarth C."/>
            <person name="Mehta T."/>
            <person name="Neiman D."/>
            <person name="Pearson M."/>
            <person name="Roberts A."/>
            <person name="Saif S."/>
            <person name="Shea T."/>
            <person name="Shenoy N."/>
            <person name="Sisk P."/>
            <person name="Stolte C."/>
            <person name="Sykes S."/>
            <person name="White J."/>
            <person name="Yandava C."/>
            <person name="Burger G."/>
            <person name="Gray M.W."/>
            <person name="Holland P.W.H."/>
            <person name="King N."/>
            <person name="Lang F.B.F."/>
            <person name="Roger A.J."/>
            <person name="Ruiz-Trillo I."/>
            <person name="Haas B."/>
            <person name="Nusbaum C."/>
            <person name="Birren B."/>
        </authorList>
    </citation>
    <scope>NUCLEOTIDE SEQUENCE [LARGE SCALE GENOMIC DNA]</scope>
    <source>
        <strain evidence="4 5">JP610</strain>
    </source>
</reference>
<keyword evidence="5" id="KW-1185">Reference proteome</keyword>